<dbReference type="SUPFAM" id="SSF53623">
    <property type="entry name" value="MurD-like peptide ligases, catalytic domain"/>
    <property type="match status" value="1"/>
</dbReference>
<accession>A0A132NGC8</accession>
<dbReference type="Pfam" id="PF08245">
    <property type="entry name" value="Mur_ligase_M"/>
    <property type="match status" value="1"/>
</dbReference>
<keyword evidence="1 9" id="KW-0436">Ligase</keyword>
<dbReference type="PANTHER" id="PTHR43024">
    <property type="entry name" value="UDP-N-ACETYLMURAMOYL-TRIPEPTIDE--D-ALANYL-D-ALANINE LIGASE"/>
    <property type="match status" value="1"/>
</dbReference>
<dbReference type="InterPro" id="IPR051046">
    <property type="entry name" value="MurCDEF_CellWall_CoF430Synth"/>
</dbReference>
<comment type="pathway">
    <text evidence="6">Cell wall biogenesis; peptidoglycan biosynthesis.</text>
</comment>
<evidence type="ECO:0000256" key="5">
    <source>
        <dbReference type="ARBA" id="ARBA00023306"/>
    </source>
</evidence>
<dbReference type="InterPro" id="IPR036565">
    <property type="entry name" value="Mur-like_cat_sf"/>
</dbReference>
<name>A0A132NGC8_9ACTN</name>
<dbReference type="UniPathway" id="UPA00219"/>
<comment type="caution">
    <text evidence="9">The sequence shown here is derived from an EMBL/GenBank/DDBJ whole genome shotgun (WGS) entry which is preliminary data.</text>
</comment>
<gene>
    <name evidence="9" type="ORF">TR74_13675</name>
</gene>
<dbReference type="PATRIC" id="fig|1469144.9.peg.2525"/>
<proteinExistence type="predicted"/>
<dbReference type="GO" id="GO:0009252">
    <property type="term" value="P:peptidoglycan biosynthetic process"/>
    <property type="evidence" value="ECO:0007669"/>
    <property type="project" value="UniProtKB-UniPathway"/>
</dbReference>
<dbReference type="InterPro" id="IPR004101">
    <property type="entry name" value="Mur_ligase_C"/>
</dbReference>
<dbReference type="GO" id="GO:0071555">
    <property type="term" value="P:cell wall organization"/>
    <property type="evidence" value="ECO:0007669"/>
    <property type="project" value="UniProtKB-KW"/>
</dbReference>
<dbReference type="GO" id="GO:0047480">
    <property type="term" value="F:UDP-N-acetylmuramoyl-tripeptide-D-alanyl-D-alanine ligase activity"/>
    <property type="evidence" value="ECO:0007669"/>
    <property type="project" value="UniProtKB-EC"/>
</dbReference>
<comment type="function">
    <text evidence="6">Involved in cell wall formation. Catalyzes the final step in the synthesis of UDP-N-acetylmuramoyl-pentapeptide, the precursor of murein.</text>
</comment>
<dbReference type="GO" id="GO:0008360">
    <property type="term" value="P:regulation of cell shape"/>
    <property type="evidence" value="ECO:0007669"/>
    <property type="project" value="UniProtKB-KW"/>
</dbReference>
<dbReference type="SUPFAM" id="SSF53244">
    <property type="entry name" value="MurD-like peptide ligases, peptide-binding domain"/>
    <property type="match status" value="1"/>
</dbReference>
<evidence type="ECO:0000313" key="10">
    <source>
        <dbReference type="Proteomes" id="UP000070598"/>
    </source>
</evidence>
<evidence type="ECO:0000256" key="4">
    <source>
        <dbReference type="ARBA" id="ARBA00022840"/>
    </source>
</evidence>
<evidence type="ECO:0000259" key="8">
    <source>
        <dbReference type="Pfam" id="PF08245"/>
    </source>
</evidence>
<keyword evidence="3" id="KW-0547">Nucleotide-binding</keyword>
<dbReference type="NCBIfam" id="TIGR01143">
    <property type="entry name" value="murF"/>
    <property type="match status" value="1"/>
</dbReference>
<organism evidence="9 10">
    <name type="scientific">Carbonactinospora thermoautotrophica</name>
    <dbReference type="NCBI Taxonomy" id="1469144"/>
    <lineage>
        <taxon>Bacteria</taxon>
        <taxon>Bacillati</taxon>
        <taxon>Actinomycetota</taxon>
        <taxon>Actinomycetes</taxon>
        <taxon>Kitasatosporales</taxon>
        <taxon>Carbonactinosporaceae</taxon>
        <taxon>Carbonactinospora</taxon>
    </lineage>
</organism>
<dbReference type="Pfam" id="PF02875">
    <property type="entry name" value="Mur_ligase_C"/>
    <property type="match status" value="1"/>
</dbReference>
<dbReference type="GO" id="GO:0005524">
    <property type="term" value="F:ATP binding"/>
    <property type="evidence" value="ECO:0007669"/>
    <property type="project" value="UniProtKB-KW"/>
</dbReference>
<keyword evidence="2 6" id="KW-0132">Cell division</keyword>
<dbReference type="GO" id="GO:0008766">
    <property type="term" value="F:UDP-N-acetylmuramoylalanyl-D-glutamyl-2,6-diaminopimelate-D-alanyl-D-alanine ligase activity"/>
    <property type="evidence" value="ECO:0007669"/>
    <property type="project" value="RHEA"/>
</dbReference>
<evidence type="ECO:0000259" key="7">
    <source>
        <dbReference type="Pfam" id="PF02875"/>
    </source>
</evidence>
<dbReference type="GO" id="GO:0051301">
    <property type="term" value="P:cell division"/>
    <property type="evidence" value="ECO:0007669"/>
    <property type="project" value="UniProtKB-KW"/>
</dbReference>
<dbReference type="Gene3D" id="3.90.190.20">
    <property type="entry name" value="Mur ligase, C-terminal domain"/>
    <property type="match status" value="1"/>
</dbReference>
<evidence type="ECO:0000256" key="6">
    <source>
        <dbReference type="RuleBase" id="RU004136"/>
    </source>
</evidence>
<keyword evidence="6" id="KW-0133">Cell shape</keyword>
<dbReference type="EC" id="6.3.2.10" evidence="6"/>
<dbReference type="InterPro" id="IPR013221">
    <property type="entry name" value="Mur_ligase_cen"/>
</dbReference>
<evidence type="ECO:0000256" key="2">
    <source>
        <dbReference type="ARBA" id="ARBA00022618"/>
    </source>
</evidence>
<keyword evidence="4" id="KW-0067">ATP-binding</keyword>
<dbReference type="RefSeq" id="WP_067420964.1">
    <property type="nucleotide sequence ID" value="NZ_JYIK01000946.1"/>
</dbReference>
<reference evidence="10" key="1">
    <citation type="submission" date="2015-02" db="EMBL/GenBank/DDBJ databases">
        <title>Physiological reanalysis, assessment of diazotrophy, and genome sequences of multiple isolates of Streptomyces thermoautotrophicus.</title>
        <authorList>
            <person name="MacKellar D.C."/>
            <person name="Lieber L."/>
            <person name="Norman J."/>
            <person name="Bolger A."/>
            <person name="Tobin C."/>
            <person name="Murray J.W."/>
            <person name="Friesen M."/>
            <person name="Prell J."/>
        </authorList>
    </citation>
    <scope>NUCLEOTIDE SEQUENCE [LARGE SCALE GENOMIC DNA]</scope>
    <source>
        <strain evidence="10">UBT1</strain>
    </source>
</reference>
<dbReference type="PANTHER" id="PTHR43024:SF1">
    <property type="entry name" value="UDP-N-ACETYLMURAMOYL-TRIPEPTIDE--D-ALANYL-D-ALANINE LIGASE"/>
    <property type="match status" value="1"/>
</dbReference>
<keyword evidence="6" id="KW-0573">Peptidoglycan synthesis</keyword>
<comment type="catalytic activity">
    <reaction evidence="6">
        <text>D-alanyl-D-alanine + UDP-N-acetyl-alpha-D-muramoyl-L-alanyl-gamma-D-glutamyl-meso-2,6-diaminopimelate + ATP = UDP-N-acetyl-alpha-D-muramoyl-L-alanyl-gamma-D-glutamyl-meso-2,6-diaminopimeloyl-D-alanyl-D-alanine + ADP + phosphate + H(+)</text>
        <dbReference type="Rhea" id="RHEA:28374"/>
        <dbReference type="ChEBI" id="CHEBI:15378"/>
        <dbReference type="ChEBI" id="CHEBI:30616"/>
        <dbReference type="ChEBI" id="CHEBI:43474"/>
        <dbReference type="ChEBI" id="CHEBI:57822"/>
        <dbReference type="ChEBI" id="CHEBI:61386"/>
        <dbReference type="ChEBI" id="CHEBI:83905"/>
        <dbReference type="ChEBI" id="CHEBI:456216"/>
        <dbReference type="EC" id="6.3.2.10"/>
    </reaction>
</comment>
<protein>
    <recommendedName>
        <fullName evidence="6">UDP-N-acetylmuramoyl-tripeptide--D-alanyl-D-alanine ligase</fullName>
        <ecNumber evidence="6">6.3.2.10</ecNumber>
    </recommendedName>
</protein>
<dbReference type="GO" id="GO:0005737">
    <property type="term" value="C:cytoplasm"/>
    <property type="evidence" value="ECO:0007669"/>
    <property type="project" value="UniProtKB-SubCell"/>
</dbReference>
<comment type="subcellular location">
    <subcellularLocation>
        <location evidence="6">Cytoplasm</location>
    </subcellularLocation>
</comment>
<sequence>VPAVVVEDVTVALGRLAAGVVRRLPAAVVGVTGSSGKTSTKDLIAQLLRRLGPTVAPPGSYNNEQGLPLTVLSADAGTRYLVLEYGARGAGHITYLTGIARPRVGVVLNVGTAHLGEFGSREAIAAAKGELVEALAEDGLAVLNADDPLVAGMAARTRARVVTFGESARADVRAEEVTLDEQARAAFTLRTPDGSARVQLRLHGEHQVGNALAAACVAREFGMSVEETAAALSEATAVSRWRMEVTERPDGVTVVNDAYNANPDSVRAALKALVAMARGRRTWAVLGQMAELGDASGEEHDAIGRLAVRLDVNRLVVVGQQAARIHAGAKLEGSWGEESVFVPDAEAAVELLHRELRPGDVVLIKASRAAGLERIAEALLADQPEVSR</sequence>
<evidence type="ECO:0000256" key="3">
    <source>
        <dbReference type="ARBA" id="ARBA00022741"/>
    </source>
</evidence>
<dbReference type="Gene3D" id="3.40.1190.10">
    <property type="entry name" value="Mur-like, catalytic domain"/>
    <property type="match status" value="1"/>
</dbReference>
<keyword evidence="6" id="KW-0961">Cell wall biogenesis/degradation</keyword>
<dbReference type="InterPro" id="IPR005863">
    <property type="entry name" value="UDP-N-AcMur_synth"/>
</dbReference>
<dbReference type="EMBL" id="JYIK01000946">
    <property type="protein sequence ID" value="KWX08722.1"/>
    <property type="molecule type" value="Genomic_DNA"/>
</dbReference>
<dbReference type="InterPro" id="IPR036615">
    <property type="entry name" value="Mur_ligase_C_dom_sf"/>
</dbReference>
<dbReference type="AlphaFoldDB" id="A0A132NGC8"/>
<feature type="domain" description="Mur ligase central" evidence="8">
    <location>
        <begin position="31"/>
        <end position="218"/>
    </location>
</feature>
<dbReference type="Proteomes" id="UP000070598">
    <property type="component" value="Unassembled WGS sequence"/>
</dbReference>
<keyword evidence="5 6" id="KW-0131">Cell cycle</keyword>
<evidence type="ECO:0000256" key="1">
    <source>
        <dbReference type="ARBA" id="ARBA00022598"/>
    </source>
</evidence>
<feature type="non-terminal residue" evidence="9">
    <location>
        <position position="1"/>
    </location>
</feature>
<evidence type="ECO:0000313" key="9">
    <source>
        <dbReference type="EMBL" id="KWX08722.1"/>
    </source>
</evidence>
<feature type="domain" description="Mur ligase C-terminal" evidence="7">
    <location>
        <begin position="242"/>
        <end position="368"/>
    </location>
</feature>